<keyword evidence="2" id="KW-0472">Membrane</keyword>
<evidence type="ECO:0000313" key="3">
    <source>
        <dbReference type="EMBL" id="MFC3938517.1"/>
    </source>
</evidence>
<evidence type="ECO:0000313" key="4">
    <source>
        <dbReference type="Proteomes" id="UP001595693"/>
    </source>
</evidence>
<dbReference type="Proteomes" id="UP001595693">
    <property type="component" value="Unassembled WGS sequence"/>
</dbReference>
<keyword evidence="2" id="KW-0812">Transmembrane</keyword>
<reference evidence="4" key="1">
    <citation type="journal article" date="2019" name="Int. J. Syst. Evol. Microbiol.">
        <title>The Global Catalogue of Microorganisms (GCM) 10K type strain sequencing project: providing services to taxonomists for standard genome sequencing and annotation.</title>
        <authorList>
            <consortium name="The Broad Institute Genomics Platform"/>
            <consortium name="The Broad Institute Genome Sequencing Center for Infectious Disease"/>
            <person name="Wu L."/>
            <person name="Ma J."/>
        </authorList>
    </citation>
    <scope>NUCLEOTIDE SEQUENCE [LARGE SCALE GENOMIC DNA]</scope>
    <source>
        <strain evidence="4">CCUG 2113</strain>
    </source>
</reference>
<sequence length="259" mass="28638">MDFKKYAQNLSWMQFALAGSLATNVLLAMASVIFMFSYSSREVVTRVIPPQMTQGAEIGSRAANAEYKKAFGLFFVNQVANLQPLSAPGIIDTMSTFVSPAIFGEFRRQALEVIKDPVLNAAAVSTDFSPSQVHYEKETDRVFVIGTLRTKGAGVDKTRNIVYELTVAISDGRPWITHFTSYVGNIPQSLTILMGKAKNKIEDIEPARQPVQRREETPEAQAASEIDAQGIIVQRDLPVRNLKEAIQTELKEKPAIKAD</sequence>
<keyword evidence="4" id="KW-1185">Reference proteome</keyword>
<protein>
    <submittedName>
        <fullName evidence="3">TraE/TraK family type IV conjugative transfer system protein</fullName>
    </submittedName>
</protein>
<organism evidence="3 4">
    <name type="scientific">Acidovorax facilis</name>
    <dbReference type="NCBI Taxonomy" id="12917"/>
    <lineage>
        <taxon>Bacteria</taxon>
        <taxon>Pseudomonadati</taxon>
        <taxon>Pseudomonadota</taxon>
        <taxon>Betaproteobacteria</taxon>
        <taxon>Burkholderiales</taxon>
        <taxon>Comamonadaceae</taxon>
        <taxon>Acidovorax</taxon>
    </lineage>
</organism>
<keyword evidence="2" id="KW-1133">Transmembrane helix</keyword>
<evidence type="ECO:0000256" key="2">
    <source>
        <dbReference type="SAM" id="Phobius"/>
    </source>
</evidence>
<proteinExistence type="predicted"/>
<feature type="compositionally biased region" description="Basic and acidic residues" evidence="1">
    <location>
        <begin position="208"/>
        <end position="217"/>
    </location>
</feature>
<gene>
    <name evidence="3" type="ORF">ACFOW3_28250</name>
</gene>
<feature type="transmembrane region" description="Helical" evidence="2">
    <location>
        <begin position="12"/>
        <end position="36"/>
    </location>
</feature>
<comment type="caution">
    <text evidence="3">The sequence shown here is derived from an EMBL/GenBank/DDBJ whole genome shotgun (WGS) entry which is preliminary data.</text>
</comment>
<name>A0ABV8DJN8_9BURK</name>
<dbReference type="EMBL" id="JBHSAJ010000182">
    <property type="protein sequence ID" value="MFC3938517.1"/>
    <property type="molecule type" value="Genomic_DNA"/>
</dbReference>
<accession>A0ABV8DJN8</accession>
<dbReference type="Pfam" id="PF05309">
    <property type="entry name" value="TraE"/>
    <property type="match status" value="1"/>
</dbReference>
<dbReference type="InterPro" id="IPR007973">
    <property type="entry name" value="Pilus_assembly_TraE"/>
</dbReference>
<evidence type="ECO:0000256" key="1">
    <source>
        <dbReference type="SAM" id="MobiDB-lite"/>
    </source>
</evidence>
<feature type="region of interest" description="Disordered" evidence="1">
    <location>
        <begin position="208"/>
        <end position="227"/>
    </location>
</feature>
<dbReference type="RefSeq" id="WP_055400061.1">
    <property type="nucleotide sequence ID" value="NZ_JAMXAX010000022.1"/>
</dbReference>